<organism evidence="10 11">
    <name type="scientific">Streptococcus varani</name>
    <dbReference type="NCBI Taxonomy" id="1608583"/>
    <lineage>
        <taxon>Bacteria</taxon>
        <taxon>Bacillati</taxon>
        <taxon>Bacillota</taxon>
        <taxon>Bacilli</taxon>
        <taxon>Lactobacillales</taxon>
        <taxon>Streptococcaceae</taxon>
        <taxon>Streptococcus</taxon>
    </lineage>
</organism>
<dbReference type="GO" id="GO:0051259">
    <property type="term" value="P:protein complex oligomerization"/>
    <property type="evidence" value="ECO:0007669"/>
    <property type="project" value="InterPro"/>
</dbReference>
<keyword evidence="11" id="KW-1185">Reference proteome</keyword>
<gene>
    <name evidence="7" type="primary">argR</name>
    <name evidence="10" type="ORF">BN1356_01586</name>
</gene>
<dbReference type="Gene3D" id="1.10.10.10">
    <property type="entry name" value="Winged helix-like DNA-binding domain superfamily/Winged helix DNA-binding domain"/>
    <property type="match status" value="1"/>
</dbReference>
<evidence type="ECO:0000259" key="8">
    <source>
        <dbReference type="Pfam" id="PF01316"/>
    </source>
</evidence>
<dbReference type="RefSeq" id="WP_093650809.1">
    <property type="nucleotide sequence ID" value="NZ_CTEN01000003.1"/>
</dbReference>
<comment type="pathway">
    <text evidence="7">Amino-acid biosynthesis; L-arginine biosynthesis [regulation].</text>
</comment>
<comment type="similarity">
    <text evidence="2 7">Belongs to the ArgR family.</text>
</comment>
<keyword evidence="6 7" id="KW-0804">Transcription</keyword>
<dbReference type="EMBL" id="CTEN01000003">
    <property type="protein sequence ID" value="CQR25245.1"/>
    <property type="molecule type" value="Genomic_DNA"/>
</dbReference>
<dbReference type="GO" id="GO:0034618">
    <property type="term" value="F:arginine binding"/>
    <property type="evidence" value="ECO:0007669"/>
    <property type="project" value="InterPro"/>
</dbReference>
<keyword evidence="7" id="KW-0028">Amino-acid biosynthesis</keyword>
<evidence type="ECO:0000256" key="4">
    <source>
        <dbReference type="ARBA" id="ARBA00023015"/>
    </source>
</evidence>
<dbReference type="Proteomes" id="UP000198604">
    <property type="component" value="Unassembled WGS sequence"/>
</dbReference>
<evidence type="ECO:0000256" key="7">
    <source>
        <dbReference type="HAMAP-Rule" id="MF_00173"/>
    </source>
</evidence>
<dbReference type="InterPro" id="IPR036390">
    <property type="entry name" value="WH_DNA-bd_sf"/>
</dbReference>
<dbReference type="SUPFAM" id="SSF55252">
    <property type="entry name" value="C-terminal domain of arginine repressor"/>
    <property type="match status" value="1"/>
</dbReference>
<accession>A0A0E4H4E3</accession>
<dbReference type="GO" id="GO:0003700">
    <property type="term" value="F:DNA-binding transcription factor activity"/>
    <property type="evidence" value="ECO:0007669"/>
    <property type="project" value="UniProtKB-UniRule"/>
</dbReference>
<keyword evidence="7" id="KW-0055">Arginine biosynthesis</keyword>
<reference evidence="11" key="1">
    <citation type="submission" date="2015-03" db="EMBL/GenBank/DDBJ databases">
        <authorList>
            <person name="Urmite Genomes"/>
        </authorList>
    </citation>
    <scope>NUCLEOTIDE SEQUENCE [LARGE SCALE GENOMIC DNA]</scope>
    <source>
        <strain evidence="11">FF10</strain>
    </source>
</reference>
<evidence type="ECO:0000256" key="2">
    <source>
        <dbReference type="ARBA" id="ARBA00008316"/>
    </source>
</evidence>
<dbReference type="Pfam" id="PF02863">
    <property type="entry name" value="Arg_repressor_C"/>
    <property type="match status" value="1"/>
</dbReference>
<dbReference type="PANTHER" id="PTHR34471:SF1">
    <property type="entry name" value="ARGININE REPRESSOR"/>
    <property type="match status" value="1"/>
</dbReference>
<proteinExistence type="inferred from homology"/>
<keyword evidence="7" id="KW-0678">Repressor</keyword>
<keyword evidence="3 7" id="KW-0963">Cytoplasm</keyword>
<feature type="domain" description="Arginine repressor C-terminal" evidence="9">
    <location>
        <begin position="76"/>
        <end position="139"/>
    </location>
</feature>
<dbReference type="STRING" id="1608583.BN1356_01586"/>
<evidence type="ECO:0000256" key="6">
    <source>
        <dbReference type="ARBA" id="ARBA00023163"/>
    </source>
</evidence>
<dbReference type="PRINTS" id="PR01467">
    <property type="entry name" value="ARGREPRESSOR"/>
</dbReference>
<dbReference type="Pfam" id="PF01316">
    <property type="entry name" value="Arg_repressor"/>
    <property type="match status" value="1"/>
</dbReference>
<comment type="subcellular location">
    <subcellularLocation>
        <location evidence="1 7">Cytoplasm</location>
    </subcellularLocation>
</comment>
<dbReference type="UniPathway" id="UPA00068"/>
<evidence type="ECO:0000256" key="5">
    <source>
        <dbReference type="ARBA" id="ARBA00023125"/>
    </source>
</evidence>
<evidence type="ECO:0000313" key="10">
    <source>
        <dbReference type="EMBL" id="CQR25245.1"/>
    </source>
</evidence>
<dbReference type="SUPFAM" id="SSF46785">
    <property type="entry name" value="Winged helix' DNA-binding domain"/>
    <property type="match status" value="1"/>
</dbReference>
<name>A0A0E4H4E3_9STRE</name>
<dbReference type="InterPro" id="IPR036388">
    <property type="entry name" value="WH-like_DNA-bd_sf"/>
</dbReference>
<evidence type="ECO:0000256" key="3">
    <source>
        <dbReference type="ARBA" id="ARBA00022490"/>
    </source>
</evidence>
<evidence type="ECO:0000256" key="1">
    <source>
        <dbReference type="ARBA" id="ARBA00004496"/>
    </source>
</evidence>
<dbReference type="InterPro" id="IPR001669">
    <property type="entry name" value="Arg_repress"/>
</dbReference>
<dbReference type="GO" id="GO:0006526">
    <property type="term" value="P:L-arginine biosynthetic process"/>
    <property type="evidence" value="ECO:0007669"/>
    <property type="project" value="UniProtKB-UniPathway"/>
</dbReference>
<comment type="function">
    <text evidence="7">Regulates arginine biosynthesis genes.</text>
</comment>
<dbReference type="PANTHER" id="PTHR34471">
    <property type="entry name" value="ARGININE REPRESSOR"/>
    <property type="match status" value="1"/>
</dbReference>
<dbReference type="Gene3D" id="3.30.1360.40">
    <property type="match status" value="1"/>
</dbReference>
<keyword evidence="5 7" id="KW-0238">DNA-binding</keyword>
<sequence length="141" mass="15960">MNKKERLNVIKDLVVRYPIDTQEEMVLRLHEVGINATQATVSRDIKELGIVKVPASGKGYIYGLPKTGSSKMKAKNVLDIASMDKMIHLNLVPGSTAVVKRQILERFKDHLFSIITDDDSILIIVKEESYLPQIEQTIKVW</sequence>
<dbReference type="AlphaFoldDB" id="A0A0E4H4E3"/>
<dbReference type="InterPro" id="IPR036251">
    <property type="entry name" value="Arg_repress_C_sf"/>
</dbReference>
<evidence type="ECO:0000259" key="9">
    <source>
        <dbReference type="Pfam" id="PF02863"/>
    </source>
</evidence>
<dbReference type="OrthoDB" id="9807089at2"/>
<dbReference type="GO" id="GO:0005737">
    <property type="term" value="C:cytoplasm"/>
    <property type="evidence" value="ECO:0007669"/>
    <property type="project" value="UniProtKB-SubCell"/>
</dbReference>
<dbReference type="HAMAP" id="MF_00173">
    <property type="entry name" value="Arg_repressor"/>
    <property type="match status" value="1"/>
</dbReference>
<evidence type="ECO:0000313" key="11">
    <source>
        <dbReference type="Proteomes" id="UP000198604"/>
    </source>
</evidence>
<dbReference type="InterPro" id="IPR020900">
    <property type="entry name" value="Arg_repress_DNA-bd"/>
</dbReference>
<protein>
    <recommendedName>
        <fullName evidence="7">Arginine repressor</fullName>
    </recommendedName>
</protein>
<dbReference type="GO" id="GO:0003677">
    <property type="term" value="F:DNA binding"/>
    <property type="evidence" value="ECO:0007669"/>
    <property type="project" value="UniProtKB-KW"/>
</dbReference>
<dbReference type="GO" id="GO:1900079">
    <property type="term" value="P:regulation of arginine biosynthetic process"/>
    <property type="evidence" value="ECO:0007669"/>
    <property type="project" value="UniProtKB-UniRule"/>
</dbReference>
<keyword evidence="4 7" id="KW-0805">Transcription regulation</keyword>
<dbReference type="InterPro" id="IPR020899">
    <property type="entry name" value="Arg_repress_C"/>
</dbReference>
<feature type="domain" description="Arginine repressor DNA-binding" evidence="8">
    <location>
        <begin position="1"/>
        <end position="68"/>
    </location>
</feature>